<feature type="compositionally biased region" description="Polar residues" evidence="1">
    <location>
        <begin position="1"/>
        <end position="10"/>
    </location>
</feature>
<evidence type="ECO:0008006" key="4">
    <source>
        <dbReference type="Google" id="ProtNLM"/>
    </source>
</evidence>
<dbReference type="InterPro" id="IPR025555">
    <property type="entry name" value="YppG"/>
</dbReference>
<organism evidence="2 3">
    <name type="scientific">Fictibacillus arsenicus</name>
    <dbReference type="NCBI Taxonomy" id="255247"/>
    <lineage>
        <taxon>Bacteria</taxon>
        <taxon>Bacillati</taxon>
        <taxon>Bacillota</taxon>
        <taxon>Bacilli</taxon>
        <taxon>Bacillales</taxon>
        <taxon>Fictibacillaceae</taxon>
        <taxon>Fictibacillus</taxon>
    </lineage>
</organism>
<gene>
    <name evidence="2" type="ORF">ABE41_008475</name>
</gene>
<sequence>MHNPLHQQQPMYPPQFPGRYPIGHGQQQPLHMRQGIPPQSFGGPGFRGMPAPFQQPFPPRPFLHSFRTQEGSLDYNKIFAVIDQSVKVAQQISPIFSAFKKK</sequence>
<dbReference type="EMBL" id="CP016761">
    <property type="protein sequence ID" value="ANX12040.1"/>
    <property type="molecule type" value="Genomic_DNA"/>
</dbReference>
<evidence type="ECO:0000313" key="2">
    <source>
        <dbReference type="EMBL" id="ANX12040.1"/>
    </source>
</evidence>
<evidence type="ECO:0000256" key="1">
    <source>
        <dbReference type="SAM" id="MobiDB-lite"/>
    </source>
</evidence>
<dbReference type="OrthoDB" id="2456726at2"/>
<reference evidence="2 3" key="1">
    <citation type="submission" date="2016-08" db="EMBL/GenBank/DDBJ databases">
        <title>Complete genome sequence of Fictibacillus arsenicus G25-54, a strain with toxicity to nematodes and a potential arsenic-resistance activity.</title>
        <authorList>
            <person name="Zheng Z."/>
        </authorList>
    </citation>
    <scope>NUCLEOTIDE SEQUENCE [LARGE SCALE GENOMIC DNA]</scope>
    <source>
        <strain evidence="2 3">G25-54</strain>
    </source>
</reference>
<feature type="region of interest" description="Disordered" evidence="1">
    <location>
        <begin position="1"/>
        <end position="60"/>
    </location>
</feature>
<dbReference type="RefSeq" id="WP_066288785.1">
    <property type="nucleotide sequence ID" value="NZ_CP016761.1"/>
</dbReference>
<dbReference type="AlphaFoldDB" id="A0A1B1Z3P8"/>
<dbReference type="KEGG" id="far:ABE41_008475"/>
<accession>A0A1B1Z3P8</accession>
<keyword evidence="3" id="KW-1185">Reference proteome</keyword>
<dbReference type="STRING" id="255247.ABE41_008475"/>
<dbReference type="Proteomes" id="UP000077412">
    <property type="component" value="Chromosome"/>
</dbReference>
<proteinExistence type="predicted"/>
<name>A0A1B1Z3P8_9BACL</name>
<dbReference type="Pfam" id="PF14179">
    <property type="entry name" value="YppG"/>
    <property type="match status" value="1"/>
</dbReference>
<evidence type="ECO:0000313" key="3">
    <source>
        <dbReference type="Proteomes" id="UP000077412"/>
    </source>
</evidence>
<protein>
    <recommendedName>
        <fullName evidence="4">YppG-like protein</fullName>
    </recommendedName>
</protein>